<feature type="transmembrane region" description="Helical" evidence="8">
    <location>
        <begin position="377"/>
        <end position="397"/>
    </location>
</feature>
<dbReference type="RefSeq" id="XP_070912317.1">
    <property type="nucleotide sequence ID" value="XM_071056216.1"/>
</dbReference>
<dbReference type="InterPro" id="IPR039261">
    <property type="entry name" value="FNR_nucleotide-bd"/>
</dbReference>
<keyword evidence="3 8" id="KW-0812">Transmembrane</keyword>
<keyword evidence="7" id="KW-0325">Glycoprotein</keyword>
<dbReference type="InterPro" id="IPR017927">
    <property type="entry name" value="FAD-bd_FR_type"/>
</dbReference>
<evidence type="ECO:0000256" key="4">
    <source>
        <dbReference type="ARBA" id="ARBA00022989"/>
    </source>
</evidence>
<dbReference type="PROSITE" id="PS51384">
    <property type="entry name" value="FAD_FR"/>
    <property type="match status" value="1"/>
</dbReference>
<dbReference type="SFLD" id="SFLDS00052">
    <property type="entry name" value="Ferric_Reductase_Domain"/>
    <property type="match status" value="1"/>
</dbReference>
<feature type="transmembrane region" description="Helical" evidence="8">
    <location>
        <begin position="314"/>
        <end position="334"/>
    </location>
</feature>
<evidence type="ECO:0000256" key="8">
    <source>
        <dbReference type="SAM" id="Phobius"/>
    </source>
</evidence>
<sequence>MRPSLALGLLRACALPQLTLALVGIDTSMYNPPCAHACSRALGPFMLSCSSHDVSAGGHAHGGSGMTSPSCRAGDAPYLMTLAWCMRTRCAEYAVPVWLLEKFWEEQATGDPAVAPKWNYGSTIANISEPPTREPLVDGTLNFTALVPAADWGAHYNTLTTVEFEETIHARYGIVILVTGFATPIVLTWLGYLPYMTGILERISPYLVYPSVVGTYQVRPLPYLLGNAPTVGQALYVALMVVLNVVLTAVNYRSTQPNTWYSNQYREIMAWVMYRTGTIGFALLPLLILFSTRNNVLLWLSNWSHSSYLLLHRWVARIFGIQVILHSILALVLYRDTGAYPAEEKLEYWIWGSVATVAVSIMLVGSGLYVRRRSYEIFLISHILLAVFVVAGCWYHVELRFERMFGYEMWLYAACAVWFFDRSARLLRVLKAGVRRATVTEVGDDIIRVDIEGVRWGSTPGHHAYVYFPTLNPLRPWENHPFSLLSSAMLHPPSRGTEPTSPPSDHTDDAAVEKGITATTMTTKTTAATYNPPAAAGLTLFIRKSQGMTRSLRAHTSLLTLLDGPYPNNPTDAVLRCDRVLLIGGGIGITGLLPWARSHPNARLCWSVKQSAECLVQALDGALSAVAEKEVRVGRRLDVEELLGEEVRAGWGKIGVVVCGPGGLCDDVRERVARMGRREGGSGVVFELEVDAYSW</sequence>
<protein>
    <submittedName>
        <fullName evidence="11">Ferric oxidoreductase domain-containing protein</fullName>
    </submittedName>
</protein>
<evidence type="ECO:0000259" key="10">
    <source>
        <dbReference type="PROSITE" id="PS51384"/>
    </source>
</evidence>
<organism evidence="11 12">
    <name type="scientific">Madurella fahalii</name>
    <dbReference type="NCBI Taxonomy" id="1157608"/>
    <lineage>
        <taxon>Eukaryota</taxon>
        <taxon>Fungi</taxon>
        <taxon>Dikarya</taxon>
        <taxon>Ascomycota</taxon>
        <taxon>Pezizomycotina</taxon>
        <taxon>Sordariomycetes</taxon>
        <taxon>Sordariomycetidae</taxon>
        <taxon>Sordariales</taxon>
        <taxon>Sordariales incertae sedis</taxon>
        <taxon>Madurella</taxon>
    </lineage>
</organism>
<reference evidence="11 12" key="1">
    <citation type="submission" date="2024-09" db="EMBL/GenBank/DDBJ databases">
        <title>Itraconazole resistance in Madurella fahalii resulting from another homologue of gene encoding cytochrome P450 14-alpha sterol demethylase (CYP51).</title>
        <authorList>
            <person name="Yoshioka I."/>
            <person name="Fahal A.H."/>
            <person name="Kaneko S."/>
            <person name="Yaguchi T."/>
        </authorList>
    </citation>
    <scope>NUCLEOTIDE SEQUENCE [LARGE SCALE GENOMIC DNA]</scope>
    <source>
        <strain evidence="11 12">IFM 68171</strain>
    </source>
</reference>
<evidence type="ECO:0000256" key="2">
    <source>
        <dbReference type="ARBA" id="ARBA00022448"/>
    </source>
</evidence>
<dbReference type="Pfam" id="PF08022">
    <property type="entry name" value="FAD_binding_8"/>
    <property type="match status" value="1"/>
</dbReference>
<keyword evidence="4 8" id="KW-1133">Transmembrane helix</keyword>
<name>A0ABQ0FYL4_9PEZI</name>
<dbReference type="SFLD" id="SFLDG01168">
    <property type="entry name" value="Ferric_reductase_subgroup_(FRE"/>
    <property type="match status" value="1"/>
</dbReference>
<dbReference type="SUPFAM" id="SSF52343">
    <property type="entry name" value="Ferredoxin reductase-like, C-terminal NADP-linked domain"/>
    <property type="match status" value="1"/>
</dbReference>
<feature type="transmembrane region" description="Helical" evidence="8">
    <location>
        <begin position="234"/>
        <end position="252"/>
    </location>
</feature>
<dbReference type="PANTHER" id="PTHR32361">
    <property type="entry name" value="FERRIC/CUPRIC REDUCTASE TRANSMEMBRANE COMPONENT"/>
    <property type="match status" value="1"/>
</dbReference>
<evidence type="ECO:0000313" key="11">
    <source>
        <dbReference type="EMBL" id="GAB1310584.1"/>
    </source>
</evidence>
<feature type="transmembrane region" description="Helical" evidence="8">
    <location>
        <begin position="272"/>
        <end position="293"/>
    </location>
</feature>
<keyword evidence="6 8" id="KW-0472">Membrane</keyword>
<dbReference type="InterPro" id="IPR013112">
    <property type="entry name" value="FAD-bd_8"/>
</dbReference>
<comment type="caution">
    <text evidence="11">The sequence shown here is derived from an EMBL/GenBank/DDBJ whole genome shotgun (WGS) entry which is preliminary data.</text>
</comment>
<dbReference type="GeneID" id="98171539"/>
<keyword evidence="9" id="KW-0732">Signal</keyword>
<keyword evidence="5" id="KW-0406">Ion transport</keyword>
<feature type="chain" id="PRO_5045708077" evidence="9">
    <location>
        <begin position="22"/>
        <end position="695"/>
    </location>
</feature>
<evidence type="ECO:0000256" key="9">
    <source>
        <dbReference type="SAM" id="SignalP"/>
    </source>
</evidence>
<evidence type="ECO:0000313" key="12">
    <source>
        <dbReference type="Proteomes" id="UP001628179"/>
    </source>
</evidence>
<evidence type="ECO:0000256" key="1">
    <source>
        <dbReference type="ARBA" id="ARBA00004141"/>
    </source>
</evidence>
<evidence type="ECO:0000256" key="3">
    <source>
        <dbReference type="ARBA" id="ARBA00022692"/>
    </source>
</evidence>
<dbReference type="Proteomes" id="UP001628179">
    <property type="component" value="Unassembled WGS sequence"/>
</dbReference>
<feature type="domain" description="FAD-binding FR-type" evidence="10">
    <location>
        <begin position="419"/>
        <end position="572"/>
    </location>
</feature>
<keyword evidence="12" id="KW-1185">Reference proteome</keyword>
<evidence type="ECO:0000256" key="5">
    <source>
        <dbReference type="ARBA" id="ARBA00023065"/>
    </source>
</evidence>
<dbReference type="CDD" id="cd06186">
    <property type="entry name" value="NOX_Duox_like_FAD_NADP"/>
    <property type="match status" value="1"/>
</dbReference>
<feature type="signal peptide" evidence="9">
    <location>
        <begin position="1"/>
        <end position="21"/>
    </location>
</feature>
<keyword evidence="2" id="KW-0813">Transport</keyword>
<accession>A0ABQ0FYL4</accession>
<dbReference type="Pfam" id="PF01794">
    <property type="entry name" value="Ferric_reduct"/>
    <property type="match status" value="1"/>
</dbReference>
<dbReference type="InterPro" id="IPR051410">
    <property type="entry name" value="Ferric/Cupric_Reductase"/>
</dbReference>
<comment type="subcellular location">
    <subcellularLocation>
        <location evidence="1">Membrane</location>
        <topology evidence="1">Multi-pass membrane protein</topology>
    </subcellularLocation>
</comment>
<dbReference type="PANTHER" id="PTHR32361:SF9">
    <property type="entry name" value="FERRIC REDUCTASE TRANSMEMBRANE COMPONENT 3-RELATED"/>
    <property type="match status" value="1"/>
</dbReference>
<dbReference type="Gene3D" id="3.40.50.80">
    <property type="entry name" value="Nucleotide-binding domain of ferredoxin-NADP reductase (FNR) module"/>
    <property type="match status" value="1"/>
</dbReference>
<feature type="transmembrane region" description="Helical" evidence="8">
    <location>
        <begin position="349"/>
        <end position="370"/>
    </location>
</feature>
<gene>
    <name evidence="11" type="ORF">MFIFM68171_00794</name>
</gene>
<proteinExistence type="predicted"/>
<dbReference type="EMBL" id="BAAFSV010000001">
    <property type="protein sequence ID" value="GAB1310584.1"/>
    <property type="molecule type" value="Genomic_DNA"/>
</dbReference>
<evidence type="ECO:0000256" key="6">
    <source>
        <dbReference type="ARBA" id="ARBA00023136"/>
    </source>
</evidence>
<dbReference type="InterPro" id="IPR013130">
    <property type="entry name" value="Fe3_Rdtase_TM_dom"/>
</dbReference>
<feature type="transmembrane region" description="Helical" evidence="8">
    <location>
        <begin position="172"/>
        <end position="193"/>
    </location>
</feature>
<evidence type="ECO:0000256" key="7">
    <source>
        <dbReference type="ARBA" id="ARBA00023180"/>
    </source>
</evidence>